<dbReference type="SUPFAM" id="SSF53850">
    <property type="entry name" value="Periplasmic binding protein-like II"/>
    <property type="match status" value="1"/>
</dbReference>
<dbReference type="InterPro" id="IPR000847">
    <property type="entry name" value="LysR_HTH_N"/>
</dbReference>
<dbReference type="EMBL" id="RBWX01000007">
    <property type="protein sequence ID" value="RKS91082.1"/>
    <property type="molecule type" value="Genomic_DNA"/>
</dbReference>
<reference evidence="7 9" key="2">
    <citation type="submission" date="2018-10" db="EMBL/GenBank/DDBJ databases">
        <title>Genomic Encyclopedia of Type Strains, Phase IV (KMG-IV): sequencing the most valuable type-strain genomes for metagenomic binning, comparative biology and taxonomic classification.</title>
        <authorList>
            <person name="Goeker M."/>
        </authorList>
    </citation>
    <scope>NUCLEOTIDE SEQUENCE [LARGE SCALE GENOMIC DNA]</scope>
    <source>
        <strain evidence="7 9">DSM 19791</strain>
    </source>
</reference>
<feature type="domain" description="HTH lysR-type" evidence="5">
    <location>
        <begin position="6"/>
        <end position="63"/>
    </location>
</feature>
<dbReference type="GO" id="GO:0003700">
    <property type="term" value="F:DNA-binding transcription factor activity"/>
    <property type="evidence" value="ECO:0007669"/>
    <property type="project" value="InterPro"/>
</dbReference>
<dbReference type="InterPro" id="IPR036390">
    <property type="entry name" value="WH_DNA-bd_sf"/>
</dbReference>
<keyword evidence="3" id="KW-0238">DNA-binding</keyword>
<dbReference type="RefSeq" id="WP_121047570.1">
    <property type="nucleotide sequence ID" value="NZ_AP018711.1"/>
</dbReference>
<dbReference type="Pfam" id="PF00126">
    <property type="entry name" value="HTH_1"/>
    <property type="match status" value="1"/>
</dbReference>
<gene>
    <name evidence="7" type="ORF">DFR51_0630</name>
    <name evidence="6" type="ORF">SmB9_16610</name>
</gene>
<evidence type="ECO:0000256" key="4">
    <source>
        <dbReference type="ARBA" id="ARBA00023163"/>
    </source>
</evidence>
<accession>A0AAD1G0Q6</accession>
<organism evidence="6 8">
    <name type="scientific">Sphingosinicella microcystinivorans</name>
    <dbReference type="NCBI Taxonomy" id="335406"/>
    <lineage>
        <taxon>Bacteria</taxon>
        <taxon>Pseudomonadati</taxon>
        <taxon>Pseudomonadota</taxon>
        <taxon>Alphaproteobacteria</taxon>
        <taxon>Sphingomonadales</taxon>
        <taxon>Sphingosinicellaceae</taxon>
        <taxon>Sphingosinicella</taxon>
    </lineage>
</organism>
<dbReference type="GO" id="GO:0003677">
    <property type="term" value="F:DNA binding"/>
    <property type="evidence" value="ECO:0007669"/>
    <property type="project" value="UniProtKB-KW"/>
</dbReference>
<protein>
    <submittedName>
        <fullName evidence="6">LysR family transcriptional regulator</fullName>
    </submittedName>
</protein>
<dbReference type="CDD" id="cd08432">
    <property type="entry name" value="PBP2_GcdR_TrpI_HvrB_AmpR_like"/>
    <property type="match status" value="1"/>
</dbReference>
<dbReference type="EMBL" id="AP018711">
    <property type="protein sequence ID" value="BBE34003.1"/>
    <property type="molecule type" value="Genomic_DNA"/>
</dbReference>
<evidence type="ECO:0000313" key="9">
    <source>
        <dbReference type="Proteomes" id="UP000276029"/>
    </source>
</evidence>
<evidence type="ECO:0000313" key="8">
    <source>
        <dbReference type="Proteomes" id="UP000275727"/>
    </source>
</evidence>
<evidence type="ECO:0000256" key="3">
    <source>
        <dbReference type="ARBA" id="ARBA00023125"/>
    </source>
</evidence>
<dbReference type="InterPro" id="IPR036388">
    <property type="entry name" value="WH-like_DNA-bd_sf"/>
</dbReference>
<dbReference type="Proteomes" id="UP000276029">
    <property type="component" value="Unassembled WGS sequence"/>
</dbReference>
<dbReference type="FunFam" id="1.10.10.10:FF:000001">
    <property type="entry name" value="LysR family transcriptional regulator"/>
    <property type="match status" value="1"/>
</dbReference>
<evidence type="ECO:0000256" key="1">
    <source>
        <dbReference type="ARBA" id="ARBA00009437"/>
    </source>
</evidence>
<dbReference type="AlphaFoldDB" id="A0AAD1G0Q6"/>
<keyword evidence="2" id="KW-0805">Transcription regulation</keyword>
<name>A0AAD1G0Q6_SPHMI</name>
<dbReference type="SUPFAM" id="SSF46785">
    <property type="entry name" value="Winged helix' DNA-binding domain"/>
    <property type="match status" value="1"/>
</dbReference>
<dbReference type="Gene3D" id="3.40.190.10">
    <property type="entry name" value="Periplasmic binding protein-like II"/>
    <property type="match status" value="2"/>
</dbReference>
<dbReference type="InterPro" id="IPR058163">
    <property type="entry name" value="LysR-type_TF_proteobact-type"/>
</dbReference>
<reference evidence="6 8" key="1">
    <citation type="submission" date="2018-06" db="EMBL/GenBank/DDBJ databases">
        <title>Complete Genome Sequence of the Microcystin-Degrading Bacterium Sphingosinicella microcystinivorans Strain B-9.</title>
        <authorList>
            <person name="Jin H."/>
            <person name="Nishizawa T."/>
            <person name="Guo Y."/>
            <person name="Nishizawa A."/>
            <person name="Park H."/>
            <person name="Kato H."/>
            <person name="Tsuji K."/>
            <person name="Harada K."/>
        </authorList>
    </citation>
    <scope>NUCLEOTIDE SEQUENCE [LARGE SCALE GENOMIC DNA]</scope>
    <source>
        <strain evidence="6 8">B9</strain>
    </source>
</reference>
<comment type="similarity">
    <text evidence="1">Belongs to the LysR transcriptional regulatory family.</text>
</comment>
<dbReference type="PANTHER" id="PTHR30537:SF5">
    <property type="entry name" value="HTH-TYPE TRANSCRIPTIONAL ACTIVATOR TTDR-RELATED"/>
    <property type="match status" value="1"/>
</dbReference>
<dbReference type="Proteomes" id="UP000275727">
    <property type="component" value="Chromosome"/>
</dbReference>
<evidence type="ECO:0000313" key="7">
    <source>
        <dbReference type="EMBL" id="RKS91082.1"/>
    </source>
</evidence>
<evidence type="ECO:0000259" key="5">
    <source>
        <dbReference type="PROSITE" id="PS50931"/>
    </source>
</evidence>
<dbReference type="Pfam" id="PF03466">
    <property type="entry name" value="LysR_substrate"/>
    <property type="match status" value="1"/>
</dbReference>
<proteinExistence type="inferred from homology"/>
<keyword evidence="4" id="KW-0804">Transcription</keyword>
<dbReference type="PANTHER" id="PTHR30537">
    <property type="entry name" value="HTH-TYPE TRANSCRIPTIONAL REGULATOR"/>
    <property type="match status" value="1"/>
</dbReference>
<dbReference type="KEGG" id="smic:SmB9_16610"/>
<dbReference type="Gene3D" id="1.10.10.10">
    <property type="entry name" value="Winged helix-like DNA-binding domain superfamily/Winged helix DNA-binding domain"/>
    <property type="match status" value="1"/>
</dbReference>
<sequence length="307" mass="33782">MFLNSQTLASLRFFEAAARKLSFKKAAAELHVTDGAVSQQIKHLEEALGQKLFLRLPRRIALTEAGERFAATVRKALAEIEDEARALRAGGARTEIRVRVNPSFALRWLMPRVGDFYAKHPGSKLFMIAEYGDIDLSERDFDLTIEQAVEPLAGLHSERLFDEYVTPVCTPAYLQEHPLDTPGGLEACTLLHDAHAWSGGADDAEWKVWLQEAGILQIPAEQGRFFSLADMAIQAALNDQGIAMGRTALVGDLLQAGVLVAPFALKVKSPASYWLAFPKAHSETPAIAAVEHWLKAEAKHFLAQAPF</sequence>
<keyword evidence="9" id="KW-1185">Reference proteome</keyword>
<evidence type="ECO:0000313" key="6">
    <source>
        <dbReference type="EMBL" id="BBE34003.1"/>
    </source>
</evidence>
<dbReference type="PROSITE" id="PS50931">
    <property type="entry name" value="HTH_LYSR"/>
    <property type="match status" value="1"/>
</dbReference>
<dbReference type="InterPro" id="IPR005119">
    <property type="entry name" value="LysR_subst-bd"/>
</dbReference>
<evidence type="ECO:0000256" key="2">
    <source>
        <dbReference type="ARBA" id="ARBA00023015"/>
    </source>
</evidence>
<dbReference type="PRINTS" id="PR00039">
    <property type="entry name" value="HTHLYSR"/>
</dbReference>